<dbReference type="Pfam" id="PF04041">
    <property type="entry name" value="Glyco_hydro_130"/>
    <property type="match status" value="1"/>
</dbReference>
<dbReference type="PIRSF" id="PIRSF016202">
    <property type="entry name" value="PH1107"/>
    <property type="match status" value="1"/>
</dbReference>
<accession>A0A256A4T4</accession>
<dbReference type="PANTHER" id="PTHR34106:SF5">
    <property type="entry name" value="GLYCOSIDASE"/>
    <property type="match status" value="1"/>
</dbReference>
<evidence type="ECO:0000313" key="5">
    <source>
        <dbReference type="Proteomes" id="UP000216035"/>
    </source>
</evidence>
<dbReference type="CDD" id="cd18614">
    <property type="entry name" value="GH130"/>
    <property type="match status" value="1"/>
</dbReference>
<dbReference type="OrthoDB" id="9775877at2"/>
<protein>
    <submittedName>
        <fullName evidence="4">Pesticidal protein Cry7Aa</fullName>
    </submittedName>
</protein>
<sequence>MINVIRFGVLLESTKHYFESVGVLNPAVIKVGSEIFMFYRAVAKGNFSTIGYCKFSSPTQLSFRSERPLIVSEFPYESHGLEDPRIVKIENVYYITYTAYDGINALGALATSIDLMHWEKQGIIVPKISRNELNSKLSIENQFVDEDGRSTSSLIWDKNLVLFPRKIKNKFYFLHRIKPNIQIVVGITSFTELTTTFWNLYFDKYADFIVLAPKYDHESDYIGSGCPPLETQFGWLLIYHGVQSLSGRNVYAVCAALLDLEKPQIELSRLPYPLFVPEELWEMQGEVDNVCFPTGLLLEKEFLFIYYGAADTRIAVAAVAYDTLLSELMKFKN</sequence>
<gene>
    <name evidence="4" type="ORF">CHX27_02580</name>
</gene>
<dbReference type="InterPro" id="IPR007184">
    <property type="entry name" value="Mannoside_phosphorylase"/>
</dbReference>
<dbReference type="AlphaFoldDB" id="A0A256A4T4"/>
<dbReference type="Gene3D" id="2.115.10.20">
    <property type="entry name" value="Glycosyl hydrolase domain, family 43"/>
    <property type="match status" value="1"/>
</dbReference>
<keyword evidence="5" id="KW-1185">Reference proteome</keyword>
<dbReference type="PANTHER" id="PTHR34106">
    <property type="entry name" value="GLYCOSIDASE"/>
    <property type="match status" value="1"/>
</dbReference>
<dbReference type="Proteomes" id="UP000216035">
    <property type="component" value="Unassembled WGS sequence"/>
</dbReference>
<evidence type="ECO:0000256" key="3">
    <source>
        <dbReference type="ARBA" id="ARBA00024356"/>
    </source>
</evidence>
<dbReference type="GO" id="GO:0016757">
    <property type="term" value="F:glycosyltransferase activity"/>
    <property type="evidence" value="ECO:0007669"/>
    <property type="project" value="UniProtKB-KW"/>
</dbReference>
<comment type="caution">
    <text evidence="4">The sequence shown here is derived from an EMBL/GenBank/DDBJ whole genome shotgun (WGS) entry which is preliminary data.</text>
</comment>
<keyword evidence="1" id="KW-0328">Glycosyltransferase</keyword>
<keyword evidence="2" id="KW-0808">Transferase</keyword>
<dbReference type="RefSeq" id="WP_094485204.1">
    <property type="nucleotide sequence ID" value="NZ_NOXX01000135.1"/>
</dbReference>
<name>A0A256A4T4_9FLAO</name>
<dbReference type="SUPFAM" id="SSF75005">
    <property type="entry name" value="Arabinanase/levansucrase/invertase"/>
    <property type="match status" value="1"/>
</dbReference>
<comment type="similarity">
    <text evidence="3">Belongs to the glycosyl hydrolase 130 family.</text>
</comment>
<evidence type="ECO:0000313" key="4">
    <source>
        <dbReference type="EMBL" id="OYQ48050.1"/>
    </source>
</evidence>
<evidence type="ECO:0000256" key="2">
    <source>
        <dbReference type="ARBA" id="ARBA00022679"/>
    </source>
</evidence>
<dbReference type="EMBL" id="NOXX01000135">
    <property type="protein sequence ID" value="OYQ48050.1"/>
    <property type="molecule type" value="Genomic_DNA"/>
</dbReference>
<dbReference type="InterPro" id="IPR023296">
    <property type="entry name" value="Glyco_hydro_beta-prop_sf"/>
</dbReference>
<organism evidence="4 5">
    <name type="scientific">Flavobacterium aurantiibacter</name>
    <dbReference type="NCBI Taxonomy" id="2023067"/>
    <lineage>
        <taxon>Bacteria</taxon>
        <taxon>Pseudomonadati</taxon>
        <taxon>Bacteroidota</taxon>
        <taxon>Flavobacteriia</taxon>
        <taxon>Flavobacteriales</taxon>
        <taxon>Flavobacteriaceae</taxon>
        <taxon>Flavobacterium</taxon>
    </lineage>
</organism>
<proteinExistence type="inferred from homology"/>
<reference evidence="4 5" key="1">
    <citation type="submission" date="2017-07" db="EMBL/GenBank/DDBJ databases">
        <title>Flavobacterium cyanobacteriorum sp. nov., isolated from cyanobacterial aggregates in a eutrophic lake.</title>
        <authorList>
            <person name="Cai H."/>
        </authorList>
    </citation>
    <scope>NUCLEOTIDE SEQUENCE [LARGE SCALE GENOMIC DNA]</scope>
    <source>
        <strain evidence="4 5">TH167</strain>
    </source>
</reference>
<evidence type="ECO:0000256" key="1">
    <source>
        <dbReference type="ARBA" id="ARBA00022676"/>
    </source>
</evidence>